<dbReference type="GeneID" id="63779352"/>
<dbReference type="PANTHER" id="PTHR37781">
    <property type="entry name" value="TFIIH COMPLEX SUBUNIT"/>
    <property type="match status" value="1"/>
</dbReference>
<organism evidence="2 3">
    <name type="scientific">Pseudomassariella vexata</name>
    <dbReference type="NCBI Taxonomy" id="1141098"/>
    <lineage>
        <taxon>Eukaryota</taxon>
        <taxon>Fungi</taxon>
        <taxon>Dikarya</taxon>
        <taxon>Ascomycota</taxon>
        <taxon>Pezizomycotina</taxon>
        <taxon>Sordariomycetes</taxon>
        <taxon>Xylariomycetidae</taxon>
        <taxon>Amphisphaeriales</taxon>
        <taxon>Pseudomassariaceae</taxon>
        <taxon>Pseudomassariella</taxon>
    </lineage>
</organism>
<dbReference type="InParanoid" id="A0A1Y2D731"/>
<feature type="compositionally biased region" description="Polar residues" evidence="1">
    <location>
        <begin position="352"/>
        <end position="361"/>
    </location>
</feature>
<evidence type="ECO:0008006" key="4">
    <source>
        <dbReference type="Google" id="ProtNLM"/>
    </source>
</evidence>
<accession>A0A1Y2D731</accession>
<evidence type="ECO:0000313" key="2">
    <source>
        <dbReference type="EMBL" id="ORY54964.1"/>
    </source>
</evidence>
<feature type="compositionally biased region" description="Acidic residues" evidence="1">
    <location>
        <begin position="407"/>
        <end position="424"/>
    </location>
</feature>
<reference evidence="2 3" key="1">
    <citation type="submission" date="2016-07" db="EMBL/GenBank/DDBJ databases">
        <title>Pervasive Adenine N6-methylation of Active Genes in Fungi.</title>
        <authorList>
            <consortium name="DOE Joint Genome Institute"/>
            <person name="Mondo S.J."/>
            <person name="Dannebaum R.O."/>
            <person name="Kuo R.C."/>
            <person name="Labutti K."/>
            <person name="Haridas S."/>
            <person name="Kuo A."/>
            <person name="Salamov A."/>
            <person name="Ahrendt S.R."/>
            <person name="Lipzen A."/>
            <person name="Sullivan W."/>
            <person name="Andreopoulos W.B."/>
            <person name="Clum A."/>
            <person name="Lindquist E."/>
            <person name="Daum C."/>
            <person name="Ramamoorthy G.K."/>
            <person name="Gryganskyi A."/>
            <person name="Culley D."/>
            <person name="Magnuson J.K."/>
            <person name="James T.Y."/>
            <person name="O'Malley M.A."/>
            <person name="Stajich J.E."/>
            <person name="Spatafora J.W."/>
            <person name="Visel A."/>
            <person name="Grigoriev I.V."/>
        </authorList>
    </citation>
    <scope>NUCLEOTIDE SEQUENCE [LARGE SCALE GENOMIC DNA]</scope>
    <source>
        <strain evidence="2 3">CBS 129021</strain>
    </source>
</reference>
<feature type="compositionally biased region" description="Basic and acidic residues" evidence="1">
    <location>
        <begin position="229"/>
        <end position="241"/>
    </location>
</feature>
<dbReference type="Pfam" id="PF17110">
    <property type="entry name" value="TFB6"/>
    <property type="match status" value="2"/>
</dbReference>
<sequence>MATATPSNFSTSGGFIRPHNTTALPSPAPSTASARAAAGLPRPRSKPLVPGSRKEEYARQYVSQRMLHISRRFHKKLGGAFADPDDPTAGYVAFDDICDDLSGVVDVLWFSGTPNIQIPFLLDVALAITEYLPAFPPAPRPTFTLLKKLDHCFASLLSGKDIRTHQPLTGLEPALLSRRGMTRTDMVRCKSLADETRLQVANKMSGEADVDTYLSDDDDFELGGKRQGIRHDGHLAEKTEIAEETDEGTSTADDTESRDSADSSAWTVKSEDNNDSDYLPPASTRRKGKSSGDNYVPTAPRTRKRKAGDENGETQTASLSPKRQKTVSPPIKMENLTPVIFSTAPPAAEGNRASNGGQFQWSVDEDSDLDDEDDEIARQASSPAISLGNAGTQQRQGTPQSRASAVDEVESEREEELPSDEDDEFHMNVAKVYEKTIVEIGNRLGQTSLESLVDYI</sequence>
<feature type="region of interest" description="Disordered" evidence="1">
    <location>
        <begin position="224"/>
        <end position="424"/>
    </location>
</feature>
<comment type="caution">
    <text evidence="2">The sequence shown here is derived from an EMBL/GenBank/DDBJ whole genome shotgun (WGS) entry which is preliminary data.</text>
</comment>
<dbReference type="STRING" id="1141098.A0A1Y2D731"/>
<dbReference type="AlphaFoldDB" id="A0A1Y2D731"/>
<evidence type="ECO:0000256" key="1">
    <source>
        <dbReference type="SAM" id="MobiDB-lite"/>
    </source>
</evidence>
<dbReference type="EMBL" id="MCFJ01000030">
    <property type="protein sequence ID" value="ORY54964.1"/>
    <property type="molecule type" value="Genomic_DNA"/>
</dbReference>
<feature type="compositionally biased region" description="Low complexity" evidence="1">
    <location>
        <begin position="21"/>
        <end position="42"/>
    </location>
</feature>
<feature type="compositionally biased region" description="Polar residues" evidence="1">
    <location>
        <begin position="379"/>
        <end position="403"/>
    </location>
</feature>
<protein>
    <recommendedName>
        <fullName evidence="4">Meiotic recombination protein DMC1</fullName>
    </recommendedName>
</protein>
<dbReference type="RefSeq" id="XP_040709411.1">
    <property type="nucleotide sequence ID" value="XM_040863140.1"/>
</dbReference>
<feature type="region of interest" description="Disordered" evidence="1">
    <location>
        <begin position="1"/>
        <end position="54"/>
    </location>
</feature>
<dbReference type="GO" id="GO:0005675">
    <property type="term" value="C:transcription factor TFIIH holo complex"/>
    <property type="evidence" value="ECO:0007669"/>
    <property type="project" value="TreeGrafter"/>
</dbReference>
<dbReference type="Proteomes" id="UP000193689">
    <property type="component" value="Unassembled WGS sequence"/>
</dbReference>
<evidence type="ECO:0000313" key="3">
    <source>
        <dbReference type="Proteomes" id="UP000193689"/>
    </source>
</evidence>
<keyword evidence="3" id="KW-1185">Reference proteome</keyword>
<dbReference type="InterPro" id="IPR031349">
    <property type="entry name" value="Tfb6"/>
</dbReference>
<dbReference type="PANTHER" id="PTHR37781:SF1">
    <property type="entry name" value="ADR380WP"/>
    <property type="match status" value="1"/>
</dbReference>
<dbReference type="OrthoDB" id="5420410at2759"/>
<gene>
    <name evidence="2" type="ORF">BCR38DRAFT_479277</name>
</gene>
<name>A0A1Y2D731_9PEZI</name>
<feature type="compositionally biased region" description="Acidic residues" evidence="1">
    <location>
        <begin position="363"/>
        <end position="375"/>
    </location>
</feature>
<proteinExistence type="predicted"/>
<feature type="compositionally biased region" description="Polar residues" evidence="1">
    <location>
        <begin position="1"/>
        <end position="13"/>
    </location>
</feature>